<dbReference type="EMBL" id="LVVM01006223">
    <property type="protein sequence ID" value="OJA08714.1"/>
    <property type="molecule type" value="Genomic_DNA"/>
</dbReference>
<evidence type="ECO:0000313" key="2">
    <source>
        <dbReference type="Proteomes" id="UP000183567"/>
    </source>
</evidence>
<name>A0A1J8QH32_9AGAM</name>
<organism evidence="1 2">
    <name type="scientific">Rhizopogon vesiculosus</name>
    <dbReference type="NCBI Taxonomy" id="180088"/>
    <lineage>
        <taxon>Eukaryota</taxon>
        <taxon>Fungi</taxon>
        <taxon>Dikarya</taxon>
        <taxon>Basidiomycota</taxon>
        <taxon>Agaricomycotina</taxon>
        <taxon>Agaricomycetes</taxon>
        <taxon>Agaricomycetidae</taxon>
        <taxon>Boletales</taxon>
        <taxon>Suillineae</taxon>
        <taxon>Rhizopogonaceae</taxon>
        <taxon>Rhizopogon</taxon>
    </lineage>
</organism>
<comment type="caution">
    <text evidence="1">The sequence shown here is derived from an EMBL/GenBank/DDBJ whole genome shotgun (WGS) entry which is preliminary data.</text>
</comment>
<evidence type="ECO:0000313" key="1">
    <source>
        <dbReference type="EMBL" id="OJA08714.1"/>
    </source>
</evidence>
<protein>
    <submittedName>
        <fullName evidence="1">Uncharacterized protein</fullName>
    </submittedName>
</protein>
<proteinExistence type="predicted"/>
<dbReference type="AlphaFoldDB" id="A0A1J8QH32"/>
<dbReference type="Proteomes" id="UP000183567">
    <property type="component" value="Unassembled WGS sequence"/>
</dbReference>
<gene>
    <name evidence="1" type="ORF">AZE42_07091</name>
</gene>
<keyword evidence="2" id="KW-1185">Reference proteome</keyword>
<sequence>MDTADNRSNFCVREHFELYPELKDDFVDKRSRSFNEGLSDENDQNAPPLRVLASRSFLSILDPL</sequence>
<reference evidence="1 2" key="1">
    <citation type="submission" date="2016-03" db="EMBL/GenBank/DDBJ databases">
        <title>Comparative genomics of the ectomycorrhizal sister species Rhizopogon vinicolor and Rhizopogon vesiculosus (Basidiomycota: Boletales) reveals a divergence of the mating type B locus.</title>
        <authorList>
            <person name="Mujic A.B."/>
            <person name="Kuo A."/>
            <person name="Tritt A."/>
            <person name="Lipzen A."/>
            <person name="Chen C."/>
            <person name="Johnson J."/>
            <person name="Sharma A."/>
            <person name="Barry K."/>
            <person name="Grigoriev I.V."/>
            <person name="Spatafora J.W."/>
        </authorList>
    </citation>
    <scope>NUCLEOTIDE SEQUENCE [LARGE SCALE GENOMIC DNA]</scope>
    <source>
        <strain evidence="1 2">AM-OR11-056</strain>
    </source>
</reference>
<accession>A0A1J8QH32</accession>